<keyword evidence="2" id="KW-1185">Reference proteome</keyword>
<sequence>MTWSIVARDPEAGHLGIAVASRFFAVGSLVPHIRGRIGAVATQAFVSPLYGIDGLAALASGQAPADILRELTARDEGRDQRQFHLIDATGRNAAFTGARCIDWAGHLIGDGISVAGNMLGGPQVLEKTLAVYRKTSRLPLAERLLEAMQAGEDAGGDKRGRQSASLLVYRDQDYAWLNIRVDDHADPLGELRRLYAVAQERYLHVADTMATRQNPSGLIDRRVIDEKIATLEAARTAEGRPSASFATPLKR</sequence>
<evidence type="ECO:0008006" key="3">
    <source>
        <dbReference type="Google" id="ProtNLM"/>
    </source>
</evidence>
<keyword evidence="1" id="KW-0614">Plasmid</keyword>
<dbReference type="Gene3D" id="3.60.20.10">
    <property type="entry name" value="Glutamine Phosphoribosylpyrophosphate, subunit 1, domain 1"/>
    <property type="match status" value="1"/>
</dbReference>
<dbReference type="Pfam" id="PF06267">
    <property type="entry name" value="DUF1028"/>
    <property type="match status" value="1"/>
</dbReference>
<dbReference type="HOGENOM" id="CLU_068244_0_1_5"/>
<dbReference type="PANTHER" id="PTHR39328:SF1">
    <property type="entry name" value="BLL2871 PROTEIN"/>
    <property type="match status" value="1"/>
</dbReference>
<organism evidence="1 2">
    <name type="scientific">Rhizobium gallicum bv. gallicum R602sp</name>
    <dbReference type="NCBI Taxonomy" id="1041138"/>
    <lineage>
        <taxon>Bacteria</taxon>
        <taxon>Pseudomonadati</taxon>
        <taxon>Pseudomonadota</taxon>
        <taxon>Alphaproteobacteria</taxon>
        <taxon>Hyphomicrobiales</taxon>
        <taxon>Rhizobiaceae</taxon>
        <taxon>Rhizobium/Agrobacterium group</taxon>
        <taxon>Rhizobium</taxon>
    </lineage>
</organism>
<dbReference type="InterPro" id="IPR029055">
    <property type="entry name" value="Ntn_hydrolases_N"/>
</dbReference>
<dbReference type="SUPFAM" id="SSF56235">
    <property type="entry name" value="N-terminal nucleophile aminohydrolases (Ntn hydrolases)"/>
    <property type="match status" value="1"/>
</dbReference>
<geneLocation type="plasmid" evidence="1 2">
    <name>pRgalR602c</name>
</geneLocation>
<dbReference type="PANTHER" id="PTHR39328">
    <property type="entry name" value="BLL2871 PROTEIN"/>
    <property type="match status" value="1"/>
</dbReference>
<protein>
    <recommendedName>
        <fullName evidence="3">Pilus assembly protein</fullName>
    </recommendedName>
</protein>
<name>A0A0B4XF04_9HYPH</name>
<evidence type="ECO:0000313" key="1">
    <source>
        <dbReference type="EMBL" id="AJD45335.1"/>
    </source>
</evidence>
<accession>A0A0B4XF04</accession>
<evidence type="ECO:0000313" key="2">
    <source>
        <dbReference type="Proteomes" id="UP000031368"/>
    </source>
</evidence>
<dbReference type="KEGG" id="rga:RGR602_PC01308"/>
<dbReference type="AlphaFoldDB" id="A0A0B4XF04"/>
<gene>
    <name evidence="1" type="ORF">RGR602_PC01308</name>
</gene>
<dbReference type="InterPro" id="IPR010430">
    <property type="entry name" value="DUF1028"/>
</dbReference>
<dbReference type="RefSeq" id="WP_040115581.1">
    <property type="nucleotide sequence ID" value="NZ_CP006880.1"/>
</dbReference>
<proteinExistence type="predicted"/>
<dbReference type="Proteomes" id="UP000031368">
    <property type="component" value="Plasmid pRgalR602c"/>
</dbReference>
<reference evidence="1 2" key="1">
    <citation type="submission" date="2013-11" db="EMBL/GenBank/DDBJ databases">
        <title>Complete genome sequence of Rhizobium gallicum bv. gallicum R602.</title>
        <authorList>
            <person name="Bustos P."/>
            <person name="Santamaria R.I."/>
            <person name="Lozano L."/>
            <person name="Acosta J.L."/>
            <person name="Ormeno-Orrillo E."/>
            <person name="Rogel M.A."/>
            <person name="Romero D."/>
            <person name="Cevallos M.A."/>
            <person name="Martinez-Romero E."/>
            <person name="Gonzalez V."/>
        </authorList>
    </citation>
    <scope>NUCLEOTIDE SEQUENCE [LARGE SCALE GENOMIC DNA]</scope>
    <source>
        <strain evidence="1 2">R602</strain>
        <plasmid evidence="1 2">pRgalR602c</plasmid>
    </source>
</reference>
<dbReference type="EMBL" id="CP006880">
    <property type="protein sequence ID" value="AJD45335.1"/>
    <property type="molecule type" value="Genomic_DNA"/>
</dbReference>